<feature type="signal peptide" evidence="2">
    <location>
        <begin position="1"/>
        <end position="18"/>
    </location>
</feature>
<evidence type="ECO:0000256" key="2">
    <source>
        <dbReference type="SAM" id="SignalP"/>
    </source>
</evidence>
<evidence type="ECO:0000313" key="4">
    <source>
        <dbReference type="EMBL" id="MXO56160.1"/>
    </source>
</evidence>
<dbReference type="Pfam" id="PF00722">
    <property type="entry name" value="Glyco_hydro_16"/>
    <property type="match status" value="1"/>
</dbReference>
<proteinExistence type="inferred from homology"/>
<dbReference type="GO" id="GO:0004553">
    <property type="term" value="F:hydrolase activity, hydrolyzing O-glycosyl compounds"/>
    <property type="evidence" value="ECO:0007669"/>
    <property type="project" value="InterPro"/>
</dbReference>
<dbReference type="CDD" id="cd08023">
    <property type="entry name" value="GH16_laminarinase_like"/>
    <property type="match status" value="1"/>
</dbReference>
<dbReference type="InterPro" id="IPR000757">
    <property type="entry name" value="Beta-glucanase-like"/>
</dbReference>
<gene>
    <name evidence="4" type="ORF">GRI36_04625</name>
</gene>
<name>A0A6I4SM14_9SPHN</name>
<organism evidence="4 5">
    <name type="scientific">Pontixanthobacter gangjinensis</name>
    <dbReference type="NCBI Taxonomy" id="1028742"/>
    <lineage>
        <taxon>Bacteria</taxon>
        <taxon>Pseudomonadati</taxon>
        <taxon>Pseudomonadota</taxon>
        <taxon>Alphaproteobacteria</taxon>
        <taxon>Sphingomonadales</taxon>
        <taxon>Erythrobacteraceae</taxon>
        <taxon>Pontixanthobacter</taxon>
    </lineage>
</organism>
<dbReference type="PROSITE" id="PS51762">
    <property type="entry name" value="GH16_2"/>
    <property type="match status" value="1"/>
</dbReference>
<keyword evidence="2" id="KW-0732">Signal</keyword>
<reference evidence="4 5" key="1">
    <citation type="submission" date="2019-12" db="EMBL/GenBank/DDBJ databases">
        <title>Genomic-based taxomic classification of the family Erythrobacteraceae.</title>
        <authorList>
            <person name="Xu L."/>
        </authorList>
    </citation>
    <scope>NUCLEOTIDE SEQUENCE [LARGE SCALE GENOMIC DNA]</scope>
    <source>
        <strain evidence="4 5">JCM 17802</strain>
    </source>
</reference>
<dbReference type="InterPro" id="IPR050546">
    <property type="entry name" value="Glycosyl_Hydrlase_16"/>
</dbReference>
<comment type="similarity">
    <text evidence="1">Belongs to the glycosyl hydrolase 16 family.</text>
</comment>
<evidence type="ECO:0000313" key="5">
    <source>
        <dbReference type="Proteomes" id="UP000468943"/>
    </source>
</evidence>
<dbReference type="GO" id="GO:0005975">
    <property type="term" value="P:carbohydrate metabolic process"/>
    <property type="evidence" value="ECO:0007669"/>
    <property type="project" value="InterPro"/>
</dbReference>
<dbReference type="PANTHER" id="PTHR10963">
    <property type="entry name" value="GLYCOSYL HYDROLASE-RELATED"/>
    <property type="match status" value="1"/>
</dbReference>
<dbReference type="AlphaFoldDB" id="A0A6I4SM14"/>
<sequence>MKSRLLSLTLAPAIGALAACSPEEPGPVKIIETVTLNETGTGYAPLSENGWTLAWSDEFSGEAIDGDKWGLDVDCWGGGNQERQCYTDSTENASIVDGKLVITARKQEMTGPALPAHMRAAAEDPDATQTKPFTSARLVTRGKAAWKYGWIEVRAKLPQGQGTWPAIWMLPETNAYGTWARSGEIDIMEAVNLGTECAECPGGKENTILGTLHFGDLWPNNSLNSTEVAQPGSLDDFHTYSLIWSEGKMTWLVDGTIFAVKEAGDWSTAATDEPNAPFDQAFHLILNLAIGGGLPEERGLKGVSEEGFPKEFEIDYVRVWQCDTEVASDGACPTEGG</sequence>
<dbReference type="RefSeq" id="WP_160597390.1">
    <property type="nucleotide sequence ID" value="NZ_WTYS01000001.1"/>
</dbReference>
<dbReference type="OrthoDB" id="9809583at2"/>
<keyword evidence="5" id="KW-1185">Reference proteome</keyword>
<feature type="domain" description="GH16" evidence="3">
    <location>
        <begin position="39"/>
        <end position="325"/>
    </location>
</feature>
<evidence type="ECO:0000256" key="1">
    <source>
        <dbReference type="ARBA" id="ARBA00006865"/>
    </source>
</evidence>
<dbReference type="Proteomes" id="UP000468943">
    <property type="component" value="Unassembled WGS sequence"/>
</dbReference>
<feature type="chain" id="PRO_5026174953" evidence="2">
    <location>
        <begin position="19"/>
        <end position="337"/>
    </location>
</feature>
<dbReference type="PROSITE" id="PS51257">
    <property type="entry name" value="PROKAR_LIPOPROTEIN"/>
    <property type="match status" value="1"/>
</dbReference>
<accession>A0A6I4SM14</accession>
<dbReference type="PANTHER" id="PTHR10963:SF55">
    <property type="entry name" value="GLYCOSIDE HYDROLASE FAMILY 16 PROTEIN"/>
    <property type="match status" value="1"/>
</dbReference>
<dbReference type="Gene3D" id="2.60.120.200">
    <property type="match status" value="1"/>
</dbReference>
<comment type="caution">
    <text evidence="4">The sequence shown here is derived from an EMBL/GenBank/DDBJ whole genome shotgun (WGS) entry which is preliminary data.</text>
</comment>
<dbReference type="InterPro" id="IPR013320">
    <property type="entry name" value="ConA-like_dom_sf"/>
</dbReference>
<dbReference type="SUPFAM" id="SSF49899">
    <property type="entry name" value="Concanavalin A-like lectins/glucanases"/>
    <property type="match status" value="1"/>
</dbReference>
<dbReference type="EMBL" id="WTYS01000001">
    <property type="protein sequence ID" value="MXO56160.1"/>
    <property type="molecule type" value="Genomic_DNA"/>
</dbReference>
<keyword evidence="4" id="KW-0378">Hydrolase</keyword>
<evidence type="ECO:0000259" key="3">
    <source>
        <dbReference type="PROSITE" id="PS51762"/>
    </source>
</evidence>
<protein>
    <submittedName>
        <fullName evidence="4">Family 16 glycosylhydrolase</fullName>
    </submittedName>
</protein>